<comment type="similarity">
    <text evidence="1">Belongs to the ATP-dependent AMP-binding enzyme family.</text>
</comment>
<dbReference type="Pfam" id="PF23562">
    <property type="entry name" value="AMP-binding_C_3"/>
    <property type="match status" value="1"/>
</dbReference>
<dbReference type="InterPro" id="IPR000873">
    <property type="entry name" value="AMP-dep_synth/lig_dom"/>
</dbReference>
<dbReference type="EMBL" id="MU856944">
    <property type="protein sequence ID" value="KAK4153326.1"/>
    <property type="molecule type" value="Genomic_DNA"/>
</dbReference>
<sequence length="547" mass="60126">MTVTRISPVSSVTAALKARTLQEFISHSKDVTGGNLGFPRQVADLEYTSPQQIWCMADTAARKYMAAGLSASERQVIGLRNLSTLDLVIAFVAVARLGHAVLLLSPHLEAAKISYLMDKAGSSLVIDGTDDRDALAALGKTVIPLETVESLGGKPLGRPAGGSEDCVMAPELWSQLSETDAAIIMHSSGSTGPPKLIPKTHLELMTRLRAIPAFCHDKSYFMGSWLYFPVGVFGMLFGLVKPGGPTCWANEKLPLGPEAYRDVLVEMRPQMAWYNPSNLIHSMATPEGLGILKQCIMVSTTGQVMPERLANRLVKEGVHLSNEYGMSELAFALSSGGRRPGDPEWEYMSANPECAPHLWFRPLEPSEGNTWGVSDSQVYELVVLPSHPTQDKRYANSPDGSFRTQDVFVRHPNGEERYKCIGRMSDDIKIAPQSDSVGMRALDYEHKVQAGNEDILQEAVLFGNDRQRAGVFLFTRPGCTLSSEEVVERVWATVQREINGVMAEGLDKDMLIVVRDAVVPRTPKGNFVRHEVYLKFENEMNEAYGVV</sequence>
<evidence type="ECO:0000256" key="1">
    <source>
        <dbReference type="ARBA" id="ARBA00006432"/>
    </source>
</evidence>
<feature type="domain" description="AMP-dependent synthetase/ligase" evidence="2">
    <location>
        <begin position="52"/>
        <end position="344"/>
    </location>
</feature>
<evidence type="ECO:0000313" key="4">
    <source>
        <dbReference type="Proteomes" id="UP001302745"/>
    </source>
</evidence>
<organism evidence="3 4">
    <name type="scientific">Chaetomidium leptoderma</name>
    <dbReference type="NCBI Taxonomy" id="669021"/>
    <lineage>
        <taxon>Eukaryota</taxon>
        <taxon>Fungi</taxon>
        <taxon>Dikarya</taxon>
        <taxon>Ascomycota</taxon>
        <taxon>Pezizomycotina</taxon>
        <taxon>Sordariomycetes</taxon>
        <taxon>Sordariomycetidae</taxon>
        <taxon>Sordariales</taxon>
        <taxon>Chaetomiaceae</taxon>
        <taxon>Chaetomidium</taxon>
    </lineage>
</organism>
<reference evidence="3" key="2">
    <citation type="submission" date="2023-05" db="EMBL/GenBank/DDBJ databases">
        <authorList>
            <consortium name="Lawrence Berkeley National Laboratory"/>
            <person name="Steindorff A."/>
            <person name="Hensen N."/>
            <person name="Bonometti L."/>
            <person name="Westerberg I."/>
            <person name="Brannstrom I.O."/>
            <person name="Guillou S."/>
            <person name="Cros-Aarteil S."/>
            <person name="Calhoun S."/>
            <person name="Haridas S."/>
            <person name="Kuo A."/>
            <person name="Mondo S."/>
            <person name="Pangilinan J."/>
            <person name="Riley R."/>
            <person name="Labutti K."/>
            <person name="Andreopoulos B."/>
            <person name="Lipzen A."/>
            <person name="Chen C."/>
            <person name="Yanf M."/>
            <person name="Daum C."/>
            <person name="Ng V."/>
            <person name="Clum A."/>
            <person name="Ohm R."/>
            <person name="Martin F."/>
            <person name="Silar P."/>
            <person name="Natvig D."/>
            <person name="Lalanne C."/>
            <person name="Gautier V."/>
            <person name="Ament-Velasquez S.L."/>
            <person name="Kruys A."/>
            <person name="Hutchinson M.I."/>
            <person name="Powell A.J."/>
            <person name="Barry K."/>
            <person name="Miller A.N."/>
            <person name="Grigoriev I.V."/>
            <person name="Debuchy R."/>
            <person name="Gladieux P."/>
            <person name="Thoren M.H."/>
            <person name="Johannesson H."/>
        </authorList>
    </citation>
    <scope>NUCLEOTIDE SEQUENCE</scope>
    <source>
        <strain evidence="3">CBS 538.74</strain>
    </source>
</reference>
<dbReference type="Pfam" id="PF00501">
    <property type="entry name" value="AMP-binding"/>
    <property type="match status" value="1"/>
</dbReference>
<dbReference type="GO" id="GO:0031956">
    <property type="term" value="F:medium-chain fatty acid-CoA ligase activity"/>
    <property type="evidence" value="ECO:0007669"/>
    <property type="project" value="TreeGrafter"/>
</dbReference>
<evidence type="ECO:0000259" key="2">
    <source>
        <dbReference type="Pfam" id="PF00501"/>
    </source>
</evidence>
<reference evidence="3" key="1">
    <citation type="journal article" date="2023" name="Mol. Phylogenet. Evol.">
        <title>Genome-scale phylogeny and comparative genomics of the fungal order Sordariales.</title>
        <authorList>
            <person name="Hensen N."/>
            <person name="Bonometti L."/>
            <person name="Westerberg I."/>
            <person name="Brannstrom I.O."/>
            <person name="Guillou S."/>
            <person name="Cros-Aarteil S."/>
            <person name="Calhoun S."/>
            <person name="Haridas S."/>
            <person name="Kuo A."/>
            <person name="Mondo S."/>
            <person name="Pangilinan J."/>
            <person name="Riley R."/>
            <person name="LaButti K."/>
            <person name="Andreopoulos B."/>
            <person name="Lipzen A."/>
            <person name="Chen C."/>
            <person name="Yan M."/>
            <person name="Daum C."/>
            <person name="Ng V."/>
            <person name="Clum A."/>
            <person name="Steindorff A."/>
            <person name="Ohm R.A."/>
            <person name="Martin F."/>
            <person name="Silar P."/>
            <person name="Natvig D.O."/>
            <person name="Lalanne C."/>
            <person name="Gautier V."/>
            <person name="Ament-Velasquez S.L."/>
            <person name="Kruys A."/>
            <person name="Hutchinson M.I."/>
            <person name="Powell A.J."/>
            <person name="Barry K."/>
            <person name="Miller A.N."/>
            <person name="Grigoriev I.V."/>
            <person name="Debuchy R."/>
            <person name="Gladieux P."/>
            <person name="Hiltunen Thoren M."/>
            <person name="Johannesson H."/>
        </authorList>
    </citation>
    <scope>NUCLEOTIDE SEQUENCE</scope>
    <source>
        <strain evidence="3">CBS 538.74</strain>
    </source>
</reference>
<comment type="caution">
    <text evidence="3">The sequence shown here is derived from an EMBL/GenBank/DDBJ whole genome shotgun (WGS) entry which is preliminary data.</text>
</comment>
<name>A0AAN6VM64_9PEZI</name>
<evidence type="ECO:0000313" key="3">
    <source>
        <dbReference type="EMBL" id="KAK4153326.1"/>
    </source>
</evidence>
<dbReference type="Proteomes" id="UP001302745">
    <property type="component" value="Unassembled WGS sequence"/>
</dbReference>
<protein>
    <submittedName>
        <fullName evidence="3">Acetyl-CoA synthetase-like protein</fullName>
    </submittedName>
</protein>
<dbReference type="Gene3D" id="3.40.50.12780">
    <property type="entry name" value="N-terminal domain of ligase-like"/>
    <property type="match status" value="1"/>
</dbReference>
<accession>A0AAN6VM64</accession>
<dbReference type="PANTHER" id="PTHR43201">
    <property type="entry name" value="ACYL-COA SYNTHETASE"/>
    <property type="match status" value="1"/>
</dbReference>
<dbReference type="InterPro" id="IPR020845">
    <property type="entry name" value="AMP-binding_CS"/>
</dbReference>
<keyword evidence="4" id="KW-1185">Reference proteome</keyword>
<dbReference type="PANTHER" id="PTHR43201:SF8">
    <property type="entry name" value="ACYL-COA SYNTHETASE FAMILY MEMBER 3"/>
    <property type="match status" value="1"/>
</dbReference>
<dbReference type="PROSITE" id="PS00455">
    <property type="entry name" value="AMP_BINDING"/>
    <property type="match status" value="1"/>
</dbReference>
<proteinExistence type="inferred from homology"/>
<gene>
    <name evidence="3" type="ORF">C8A00DRAFT_33951</name>
</gene>
<dbReference type="GO" id="GO:0006631">
    <property type="term" value="P:fatty acid metabolic process"/>
    <property type="evidence" value="ECO:0007669"/>
    <property type="project" value="TreeGrafter"/>
</dbReference>
<dbReference type="AlphaFoldDB" id="A0AAN6VM64"/>
<dbReference type="SUPFAM" id="SSF56801">
    <property type="entry name" value="Acetyl-CoA synthetase-like"/>
    <property type="match status" value="1"/>
</dbReference>
<dbReference type="InterPro" id="IPR042099">
    <property type="entry name" value="ANL_N_sf"/>
</dbReference>